<sequence length="2149" mass="240899">MATTIASQLEALKSYVQVETDPLKRPFTRPSVLFDPKEAADIDIETILSIALQGLEVLINTDERFRHYKNDLFSDRSKDLDRELMGIEENNRYNASISSYLRLLSGHFQLPSALKTLEYLIRRYKIHIYNTEGLILCALPYHETHAFVRIVQLLDTRNSKWTFLDGVKVSGAPPPRKVIVQQCICDKAVLEVLCNYASASKKFQPSKHVISFCTAVFVEALGSVETVDDDIVKRILPFVVSGLQTGNRGNSDRKAGALMIVGLLGNKIALAPKLVNSLIRSITEVAREDARELTDLQSFRLSLMAIINLVQSQVVDLFPKKALDILKEIRDLAGILLELSKEFNIDRFLSVLLDSLIDSSSSDELCYQALVSIIELIPIKNSVHHVVTKVLSTCLKLSQKSSDLISSVSGSWAKKVLIVVNRKYPSELHGAVHEFLKENNGQTKDGNSTYKIVFNMLDENLDKSADISDSKIWLSLHHPKAEVRCATLAGLKSSTVLKSKVVDSQILTNIQEAILRQLHDDDLTVVQAALSMDGLSDVIHLSDLVEALSSVLRRCIGSLQSGSSDNGSLTGDVALACLKNAMLYFQDHTEYLRTVAAMMFPLLLILPKTQRLNRKALELAKETKWPLYQNLVVASTAEVPSRGSLSLTNLKTIIILAEKFSISPKDNMAWFVESCNDFDFSKTLYLLVLMQSFQMQLDGDRFSALFESAFPILKTEWDSLVTSDDVSVEELQFNSGMLDWDCSRFLDHLLDTSLRSLNAKILICIFWRLLASLISTMPSDIVLDGNEKWVSRIKDLFIFFATSKFKHVFSEHLHYLIAQSKISPVHLLSKFFTDEGVHVAVQVESLQCFAFLCIQSQERWPIQLLAEFPSVLVPLASEDQDLRIAAMNCIEALLSLWTHVDFSGKKNGSNAVWSHFIGELLGLMVQQKRLLLSHKKFLSSLFTSLLSSSSHSLVAPQNIEHRFDQSTKEKILAFILGSALKFPDYGKLMILSMLKGIGNVLVHVVEVESLLTLLMRRRNQYYSKMDKSCQKLSEIEVKILCLLLESCVMLSSSGGSYFEDFCLKALRVDNMAPEDPAVIQPCITILNKLNGQLYSGLNNEVKDHLFCELVCLFRNPNGSIQNAAREALLLLDISYSTIGHMLDLAFKHENCITSSAYGKKKKKLNAERTSDPPRDSVCIGGNVFCFVSSLLDILLLKKDIASRHLLIAPLFKFLGNIFSEEWLNGVLSQDENLKEASSSVSEAKYSTICHIQQTLLIILADIILSLRSSVPVEIRNDTNVKMLVECARNSNDGVTRNHIFSLISSIARVIPEKLLEHIPDILVVVGESAVSQIDSHSQHVFEDIISAVVPCWISKTDNVDKLLQIFIDVLPDVAEHRRLSIVVYLLRTLGECKSLASLLVLLFRSLVSRKGLLFLSNMQAPGAFTSYVHREWEYAFVIQICEQYMCVTWLPALVMLLRQIGNGDPCQELFLELLFAMQFTLHKLQDPELAFKLESGKASDGIQTALEELMEQVVFLLQLVDGQKKLLPVVMRKEFKESIRDVLRNITMVMIPSAYFTSIIKLLRHTDRNVGKKAVGLLCEMARDQKTVLSNHKDRKRIQSGSSSRWLHMDESSQEAFNKMCLEIVRVVDDALDNSSMSLKLAAVSALEVLASRFPSNGSIFSVCLASVMKCITSCNSTVISSCLRTTGALINVLGPKALAELPHIMENVIKLSREVSPSFNLKTKSNEVPLSSSNESLLLSVLFILEAVVDKLGGFLNPYLADIIELLVLHSEYASESGSKMKLRAHTVRKLIAERIPVRLLLPPLLKVYPRAVQSGDSSLAILFDMLVVLVGTLDRSSITGYHRKIFDLCLLALDLRHQHPVSVQNVNLIEKGVINALISLSMKLTESMFRPLFIRSIEWAESEMAETASVGSMDRAISFYGLVNKLAENQRSLFVPYFKYLLDGCVRHLNDVEDENTSVLSQKKKKAKILEEGAIKKNSSLSVKNWHLRALVLSSLHKCFLYDTRTEFLNSSKFQMLLKPIISQLVVEPPPLGDNENVPTVKEVDDLLVTCIGQMAVTAGNDLLWKPLNHEVLMQTRSEKVRSRILGLRIIRYLLENLKEEYLVFLAETIPFLGELLEDVELSVKSLAQEILKEMESMSGENLSQYL</sequence>
<dbReference type="InterPro" id="IPR022125">
    <property type="entry name" value="U3snoRNP10_N"/>
</dbReference>
<dbReference type="GO" id="GO:0034455">
    <property type="term" value="C:t-UTP complex"/>
    <property type="evidence" value="ECO:0007669"/>
    <property type="project" value="TreeGrafter"/>
</dbReference>
<accession>A0AAD7L115</accession>
<evidence type="ECO:0000256" key="6">
    <source>
        <dbReference type="ARBA" id="ARBA00023274"/>
    </source>
</evidence>
<proteinExistence type="inferred from homology"/>
<dbReference type="InterPro" id="IPR012954">
    <property type="entry name" value="BP28_C_dom"/>
</dbReference>
<name>A0AAD7L115_QUISA</name>
<evidence type="ECO:0000256" key="4">
    <source>
        <dbReference type="ARBA" id="ARBA00022552"/>
    </source>
</evidence>
<feature type="domain" description="BP28 C-terminal" evidence="7">
    <location>
        <begin position="1837"/>
        <end position="2010"/>
    </location>
</feature>
<dbReference type="Pfam" id="PF23243">
    <property type="entry name" value="HEAT_HEATR1"/>
    <property type="match status" value="1"/>
</dbReference>
<organism evidence="8 9">
    <name type="scientific">Quillaja saponaria</name>
    <name type="common">Soap bark tree</name>
    <dbReference type="NCBI Taxonomy" id="32244"/>
    <lineage>
        <taxon>Eukaryota</taxon>
        <taxon>Viridiplantae</taxon>
        <taxon>Streptophyta</taxon>
        <taxon>Embryophyta</taxon>
        <taxon>Tracheophyta</taxon>
        <taxon>Spermatophyta</taxon>
        <taxon>Magnoliopsida</taxon>
        <taxon>eudicotyledons</taxon>
        <taxon>Gunneridae</taxon>
        <taxon>Pentapetalae</taxon>
        <taxon>rosids</taxon>
        <taxon>fabids</taxon>
        <taxon>Fabales</taxon>
        <taxon>Quillajaceae</taxon>
        <taxon>Quillaja</taxon>
    </lineage>
</organism>
<dbReference type="GO" id="GO:0000462">
    <property type="term" value="P:maturation of SSU-rRNA from tricistronic rRNA transcript (SSU-rRNA, 5.8S rRNA, LSU-rRNA)"/>
    <property type="evidence" value="ECO:0007669"/>
    <property type="project" value="TreeGrafter"/>
</dbReference>
<protein>
    <submittedName>
        <fullName evidence="8">U3 small nucleolar RNA-associated protein</fullName>
    </submittedName>
</protein>
<comment type="subcellular location">
    <subcellularLocation>
        <location evidence="1">Nucleus</location>
        <location evidence="1">Nucleolus</location>
    </subcellularLocation>
</comment>
<dbReference type="InterPro" id="IPR016024">
    <property type="entry name" value="ARM-type_fold"/>
</dbReference>
<dbReference type="SMART" id="SM01036">
    <property type="entry name" value="BP28CT"/>
    <property type="match status" value="1"/>
</dbReference>
<dbReference type="InterPro" id="IPR011989">
    <property type="entry name" value="ARM-like"/>
</dbReference>
<evidence type="ECO:0000256" key="1">
    <source>
        <dbReference type="ARBA" id="ARBA00004604"/>
    </source>
</evidence>
<keyword evidence="9" id="KW-1185">Reference proteome</keyword>
<dbReference type="InterPro" id="IPR056473">
    <property type="entry name" value="HEAT_Utp10/HEAT1"/>
</dbReference>
<dbReference type="GO" id="GO:0045943">
    <property type="term" value="P:positive regulation of transcription by RNA polymerase I"/>
    <property type="evidence" value="ECO:0007669"/>
    <property type="project" value="TreeGrafter"/>
</dbReference>
<dbReference type="GO" id="GO:0032040">
    <property type="term" value="C:small-subunit processome"/>
    <property type="evidence" value="ECO:0007669"/>
    <property type="project" value="TreeGrafter"/>
</dbReference>
<dbReference type="GO" id="GO:0030686">
    <property type="term" value="C:90S preribosome"/>
    <property type="evidence" value="ECO:0007669"/>
    <property type="project" value="TreeGrafter"/>
</dbReference>
<keyword evidence="6" id="KW-0687">Ribonucleoprotein</keyword>
<dbReference type="Pfam" id="PF12397">
    <property type="entry name" value="U3snoRNP10"/>
    <property type="match status" value="1"/>
</dbReference>
<gene>
    <name evidence="8" type="ORF">O6P43_029804</name>
</gene>
<dbReference type="GO" id="GO:0030515">
    <property type="term" value="F:snoRNA binding"/>
    <property type="evidence" value="ECO:0007669"/>
    <property type="project" value="TreeGrafter"/>
</dbReference>
<dbReference type="PANTHER" id="PTHR13457">
    <property type="entry name" value="BAP28"/>
    <property type="match status" value="1"/>
</dbReference>
<keyword evidence="4" id="KW-0698">rRNA processing</keyword>
<evidence type="ECO:0000313" key="9">
    <source>
        <dbReference type="Proteomes" id="UP001163823"/>
    </source>
</evidence>
<dbReference type="InterPro" id="IPR056384">
    <property type="entry name" value="ARM_At3g06530"/>
</dbReference>
<comment type="caution">
    <text evidence="8">The sequence shown here is derived from an EMBL/GenBank/DDBJ whole genome shotgun (WGS) entry which is preliminary data.</text>
</comment>
<evidence type="ECO:0000256" key="2">
    <source>
        <dbReference type="ARBA" id="ARBA00010559"/>
    </source>
</evidence>
<evidence type="ECO:0000259" key="7">
    <source>
        <dbReference type="SMART" id="SM01036"/>
    </source>
</evidence>
<evidence type="ECO:0000313" key="8">
    <source>
        <dbReference type="EMBL" id="KAJ7949476.1"/>
    </source>
</evidence>
<evidence type="ECO:0000256" key="3">
    <source>
        <dbReference type="ARBA" id="ARBA00022517"/>
    </source>
</evidence>
<evidence type="ECO:0000256" key="5">
    <source>
        <dbReference type="ARBA" id="ARBA00023242"/>
    </source>
</evidence>
<dbReference type="SUPFAM" id="SSF48371">
    <property type="entry name" value="ARM repeat"/>
    <property type="match status" value="2"/>
</dbReference>
<dbReference type="InterPro" id="IPR040191">
    <property type="entry name" value="UTP10"/>
</dbReference>
<dbReference type="PANTHER" id="PTHR13457:SF1">
    <property type="entry name" value="HEAT REPEAT-CONTAINING PROTEIN 1"/>
    <property type="match status" value="1"/>
</dbReference>
<dbReference type="Pfam" id="PF24477">
    <property type="entry name" value="ARM_At3g06530"/>
    <property type="match status" value="1"/>
</dbReference>
<dbReference type="Gene3D" id="1.25.10.10">
    <property type="entry name" value="Leucine-rich Repeat Variant"/>
    <property type="match status" value="2"/>
</dbReference>
<comment type="similarity">
    <text evidence="2">Belongs to the HEATR1/UTP10 family.</text>
</comment>
<dbReference type="EMBL" id="JARAOO010000012">
    <property type="protein sequence ID" value="KAJ7949476.1"/>
    <property type="molecule type" value="Genomic_DNA"/>
</dbReference>
<reference evidence="8" key="1">
    <citation type="journal article" date="2023" name="Science">
        <title>Elucidation of the pathway for biosynthesis of saponin adjuvants from the soapbark tree.</title>
        <authorList>
            <person name="Reed J."/>
            <person name="Orme A."/>
            <person name="El-Demerdash A."/>
            <person name="Owen C."/>
            <person name="Martin L.B.B."/>
            <person name="Misra R.C."/>
            <person name="Kikuchi S."/>
            <person name="Rejzek M."/>
            <person name="Martin A.C."/>
            <person name="Harkess A."/>
            <person name="Leebens-Mack J."/>
            <person name="Louveau T."/>
            <person name="Stephenson M.J."/>
            <person name="Osbourn A."/>
        </authorList>
    </citation>
    <scope>NUCLEOTIDE SEQUENCE</scope>
    <source>
        <strain evidence="8">S10</strain>
    </source>
</reference>
<dbReference type="Pfam" id="PF08146">
    <property type="entry name" value="BP28CT"/>
    <property type="match status" value="1"/>
</dbReference>
<keyword evidence="3" id="KW-0690">Ribosome biogenesis</keyword>
<keyword evidence="5" id="KW-0539">Nucleus</keyword>
<dbReference type="Proteomes" id="UP001163823">
    <property type="component" value="Chromosome 12"/>
</dbReference>
<dbReference type="KEGG" id="qsa:O6P43_029804"/>